<dbReference type="InterPro" id="IPR013762">
    <property type="entry name" value="Integrase-like_cat_sf"/>
</dbReference>
<sequence length="76" mass="8874">MRSGDDKKVGIHVLRHSFATSAEKWNDPISDFQELLGHANPAITERYTHVRTKNLKRFQAHWTESTVIWFNQSYSS</sequence>
<dbReference type="RefSeq" id="WP_182540179.1">
    <property type="nucleotide sequence ID" value="NZ_JACJIP010000055.1"/>
</dbReference>
<keyword evidence="4" id="KW-1185">Reference proteome</keyword>
<evidence type="ECO:0000313" key="4">
    <source>
        <dbReference type="Proteomes" id="UP000567067"/>
    </source>
</evidence>
<accession>A0A7W3SZ10</accession>
<gene>
    <name evidence="3" type="ORF">FHR92_005055</name>
</gene>
<reference evidence="3 4" key="1">
    <citation type="submission" date="2020-08" db="EMBL/GenBank/DDBJ databases">
        <title>Genomic Encyclopedia of Type Strains, Phase III (KMG-III): the genomes of soil and plant-associated and newly described type strains.</title>
        <authorList>
            <person name="Whitman W."/>
        </authorList>
    </citation>
    <scope>NUCLEOTIDE SEQUENCE [LARGE SCALE GENOMIC DNA]</scope>
    <source>
        <strain evidence="3 4">CECT 8693</strain>
    </source>
</reference>
<dbReference type="PROSITE" id="PS51898">
    <property type="entry name" value="TYR_RECOMBINASE"/>
    <property type="match status" value="1"/>
</dbReference>
<organism evidence="3 4">
    <name type="scientific">Fontibacillus solani</name>
    <dbReference type="NCBI Taxonomy" id="1572857"/>
    <lineage>
        <taxon>Bacteria</taxon>
        <taxon>Bacillati</taxon>
        <taxon>Bacillota</taxon>
        <taxon>Bacilli</taxon>
        <taxon>Bacillales</taxon>
        <taxon>Paenibacillaceae</taxon>
        <taxon>Fontibacillus</taxon>
    </lineage>
</organism>
<evidence type="ECO:0000259" key="2">
    <source>
        <dbReference type="PROSITE" id="PS51898"/>
    </source>
</evidence>
<protein>
    <submittedName>
        <fullName evidence="3">Site-specific recombinase XerD</fullName>
    </submittedName>
</protein>
<evidence type="ECO:0000256" key="1">
    <source>
        <dbReference type="ARBA" id="ARBA00023172"/>
    </source>
</evidence>
<keyword evidence="1" id="KW-0233">DNA recombination</keyword>
<proteinExistence type="predicted"/>
<dbReference type="InterPro" id="IPR011010">
    <property type="entry name" value="DNA_brk_join_enz"/>
</dbReference>
<evidence type="ECO:0000313" key="3">
    <source>
        <dbReference type="EMBL" id="MBA9088538.1"/>
    </source>
</evidence>
<dbReference type="EMBL" id="JACJIP010000055">
    <property type="protein sequence ID" value="MBA9088538.1"/>
    <property type="molecule type" value="Genomic_DNA"/>
</dbReference>
<comment type="caution">
    <text evidence="3">The sequence shown here is derived from an EMBL/GenBank/DDBJ whole genome shotgun (WGS) entry which is preliminary data.</text>
</comment>
<dbReference type="Pfam" id="PF00589">
    <property type="entry name" value="Phage_integrase"/>
    <property type="match status" value="1"/>
</dbReference>
<name>A0A7W3SZ10_9BACL</name>
<dbReference type="AlphaFoldDB" id="A0A7W3SZ10"/>
<feature type="domain" description="Tyr recombinase" evidence="2">
    <location>
        <begin position="1"/>
        <end position="60"/>
    </location>
</feature>
<dbReference type="GO" id="GO:0015074">
    <property type="term" value="P:DNA integration"/>
    <property type="evidence" value="ECO:0007669"/>
    <property type="project" value="InterPro"/>
</dbReference>
<dbReference type="Proteomes" id="UP000567067">
    <property type="component" value="Unassembled WGS sequence"/>
</dbReference>
<dbReference type="GO" id="GO:0003677">
    <property type="term" value="F:DNA binding"/>
    <property type="evidence" value="ECO:0007669"/>
    <property type="project" value="InterPro"/>
</dbReference>
<dbReference type="Gene3D" id="1.10.443.10">
    <property type="entry name" value="Intergrase catalytic core"/>
    <property type="match status" value="1"/>
</dbReference>
<dbReference type="InterPro" id="IPR002104">
    <property type="entry name" value="Integrase_catalytic"/>
</dbReference>
<dbReference type="GO" id="GO:0006310">
    <property type="term" value="P:DNA recombination"/>
    <property type="evidence" value="ECO:0007669"/>
    <property type="project" value="UniProtKB-KW"/>
</dbReference>
<dbReference type="SUPFAM" id="SSF56349">
    <property type="entry name" value="DNA breaking-rejoining enzymes"/>
    <property type="match status" value="1"/>
</dbReference>